<sequence length="364" mass="40887">MHVTMESLPQENESVRAIRRTMIWFILLFWTTQFSILTLMRRLNMGDEEKLSYLLPRLYVTIVAIGLSFVIANQLRRFASRSMKVKLIAALVAALVGCTLHGAANLVIFDWLVPESNMDSFSTGLYVVALLQWFWSYAALCALLVAVTSSLELSDRERRIARLQRVAHAAQLRALRYQLNPHFMFNTLNSIAALISRREAESAEAMVENLADFLRAGLSLDPHEDIPLEKEIELQSLYLSIEELRFPDRLKVEIDVPENVRSALVPSLVTQPLVENAVRHAVATSLEPIMLRIAARREGEWLRITVCNSAPVGGTPCVRGTGVGLANVADRLRARFARNCHFLAERQSDGGFMVTIEIPWSTAG</sequence>
<dbReference type="InterPro" id="IPR010559">
    <property type="entry name" value="Sig_transdc_His_kin_internal"/>
</dbReference>
<feature type="transmembrane region" description="Helical" evidence="1">
    <location>
        <begin position="58"/>
        <end position="75"/>
    </location>
</feature>
<keyword evidence="1" id="KW-1133">Transmembrane helix</keyword>
<evidence type="ECO:0000313" key="3">
    <source>
        <dbReference type="EMBL" id="CUS43839.1"/>
    </source>
</evidence>
<organism evidence="3">
    <name type="scientific">hydrothermal vent metagenome</name>
    <dbReference type="NCBI Taxonomy" id="652676"/>
    <lineage>
        <taxon>unclassified sequences</taxon>
        <taxon>metagenomes</taxon>
        <taxon>ecological metagenomes</taxon>
    </lineage>
</organism>
<evidence type="ECO:0000259" key="2">
    <source>
        <dbReference type="Pfam" id="PF06580"/>
    </source>
</evidence>
<dbReference type="PANTHER" id="PTHR34220">
    <property type="entry name" value="SENSOR HISTIDINE KINASE YPDA"/>
    <property type="match status" value="1"/>
</dbReference>
<dbReference type="InterPro" id="IPR050640">
    <property type="entry name" value="Bact_2-comp_sensor_kinase"/>
</dbReference>
<name>A0A160TKJ7_9ZZZZ</name>
<keyword evidence="1" id="KW-0812">Transmembrane</keyword>
<feature type="transmembrane region" description="Helical" evidence="1">
    <location>
        <begin position="21"/>
        <end position="38"/>
    </location>
</feature>
<keyword evidence="3" id="KW-0808">Transferase</keyword>
<dbReference type="EC" id="2.7.3.-" evidence="3"/>
<dbReference type="PANTHER" id="PTHR34220:SF7">
    <property type="entry name" value="SENSOR HISTIDINE KINASE YPDA"/>
    <property type="match status" value="1"/>
</dbReference>
<proteinExistence type="predicted"/>
<dbReference type="SUPFAM" id="SSF55874">
    <property type="entry name" value="ATPase domain of HSP90 chaperone/DNA topoisomerase II/histidine kinase"/>
    <property type="match status" value="1"/>
</dbReference>
<accession>A0A160TKJ7</accession>
<dbReference type="AlphaFoldDB" id="A0A160TKJ7"/>
<protein>
    <submittedName>
        <fullName evidence="3">Autolysin sensor kinase</fullName>
        <ecNumber evidence="3">2.7.3.-</ecNumber>
    </submittedName>
</protein>
<dbReference type="GO" id="GO:0000155">
    <property type="term" value="F:phosphorelay sensor kinase activity"/>
    <property type="evidence" value="ECO:0007669"/>
    <property type="project" value="InterPro"/>
</dbReference>
<dbReference type="InterPro" id="IPR036890">
    <property type="entry name" value="HATPase_C_sf"/>
</dbReference>
<feature type="transmembrane region" description="Helical" evidence="1">
    <location>
        <begin position="87"/>
        <end position="113"/>
    </location>
</feature>
<dbReference type="GO" id="GO:0016020">
    <property type="term" value="C:membrane"/>
    <property type="evidence" value="ECO:0007669"/>
    <property type="project" value="InterPro"/>
</dbReference>
<feature type="transmembrane region" description="Helical" evidence="1">
    <location>
        <begin position="133"/>
        <end position="153"/>
    </location>
</feature>
<evidence type="ECO:0000256" key="1">
    <source>
        <dbReference type="SAM" id="Phobius"/>
    </source>
</evidence>
<dbReference type="Pfam" id="PF06580">
    <property type="entry name" value="His_kinase"/>
    <property type="match status" value="1"/>
</dbReference>
<reference evidence="3" key="1">
    <citation type="submission" date="2015-10" db="EMBL/GenBank/DDBJ databases">
        <authorList>
            <person name="Gilbert D.G."/>
        </authorList>
    </citation>
    <scope>NUCLEOTIDE SEQUENCE</scope>
</reference>
<feature type="domain" description="Signal transduction histidine kinase internal region" evidence="2">
    <location>
        <begin position="170"/>
        <end position="250"/>
    </location>
</feature>
<gene>
    <name evidence="3" type="ORF">MGWOODY_Smn747</name>
</gene>
<dbReference type="Gene3D" id="3.30.565.10">
    <property type="entry name" value="Histidine kinase-like ATPase, C-terminal domain"/>
    <property type="match status" value="1"/>
</dbReference>
<keyword evidence="1" id="KW-0472">Membrane</keyword>
<dbReference type="EMBL" id="CZQE01000091">
    <property type="protein sequence ID" value="CUS43839.1"/>
    <property type="molecule type" value="Genomic_DNA"/>
</dbReference>
<keyword evidence="3" id="KW-0418">Kinase</keyword>